<evidence type="ECO:0000313" key="1">
    <source>
        <dbReference type="EMBL" id="KAH3771128.1"/>
    </source>
</evidence>
<comment type="caution">
    <text evidence="1">The sequence shown here is derived from an EMBL/GenBank/DDBJ whole genome shotgun (WGS) entry which is preliminary data.</text>
</comment>
<protein>
    <submittedName>
        <fullName evidence="1">Uncharacterized protein</fullName>
    </submittedName>
</protein>
<feature type="non-terminal residue" evidence="1">
    <location>
        <position position="1"/>
    </location>
</feature>
<evidence type="ECO:0000313" key="2">
    <source>
        <dbReference type="Proteomes" id="UP000828390"/>
    </source>
</evidence>
<keyword evidence="2" id="KW-1185">Reference proteome</keyword>
<reference evidence="1" key="2">
    <citation type="submission" date="2020-11" db="EMBL/GenBank/DDBJ databases">
        <authorList>
            <person name="McCartney M.A."/>
            <person name="Auch B."/>
            <person name="Kono T."/>
            <person name="Mallez S."/>
            <person name="Becker A."/>
            <person name="Gohl D.M."/>
            <person name="Silverstein K.A.T."/>
            <person name="Koren S."/>
            <person name="Bechman K.B."/>
            <person name="Herman A."/>
            <person name="Abrahante J.E."/>
            <person name="Garbe J."/>
        </authorList>
    </citation>
    <scope>NUCLEOTIDE SEQUENCE</scope>
    <source>
        <strain evidence="1">Duluth1</strain>
        <tissue evidence="1">Whole animal</tissue>
    </source>
</reference>
<proteinExistence type="predicted"/>
<reference evidence="1" key="1">
    <citation type="journal article" date="2019" name="bioRxiv">
        <title>The Genome of the Zebra Mussel, Dreissena polymorpha: A Resource for Invasive Species Research.</title>
        <authorList>
            <person name="McCartney M.A."/>
            <person name="Auch B."/>
            <person name="Kono T."/>
            <person name="Mallez S."/>
            <person name="Zhang Y."/>
            <person name="Obille A."/>
            <person name="Becker A."/>
            <person name="Abrahante J.E."/>
            <person name="Garbe J."/>
            <person name="Badalamenti J.P."/>
            <person name="Herman A."/>
            <person name="Mangelson H."/>
            <person name="Liachko I."/>
            <person name="Sullivan S."/>
            <person name="Sone E.D."/>
            <person name="Koren S."/>
            <person name="Silverstein K.A.T."/>
            <person name="Beckman K.B."/>
            <person name="Gohl D.M."/>
        </authorList>
    </citation>
    <scope>NUCLEOTIDE SEQUENCE</scope>
    <source>
        <strain evidence="1">Duluth1</strain>
        <tissue evidence="1">Whole animal</tissue>
    </source>
</reference>
<dbReference type="Proteomes" id="UP000828390">
    <property type="component" value="Unassembled WGS sequence"/>
</dbReference>
<accession>A0A9D4E109</accession>
<dbReference type="AlphaFoldDB" id="A0A9D4E109"/>
<organism evidence="1 2">
    <name type="scientific">Dreissena polymorpha</name>
    <name type="common">Zebra mussel</name>
    <name type="synonym">Mytilus polymorpha</name>
    <dbReference type="NCBI Taxonomy" id="45954"/>
    <lineage>
        <taxon>Eukaryota</taxon>
        <taxon>Metazoa</taxon>
        <taxon>Spiralia</taxon>
        <taxon>Lophotrochozoa</taxon>
        <taxon>Mollusca</taxon>
        <taxon>Bivalvia</taxon>
        <taxon>Autobranchia</taxon>
        <taxon>Heteroconchia</taxon>
        <taxon>Euheterodonta</taxon>
        <taxon>Imparidentia</taxon>
        <taxon>Neoheterodontei</taxon>
        <taxon>Myida</taxon>
        <taxon>Dreissenoidea</taxon>
        <taxon>Dreissenidae</taxon>
        <taxon>Dreissena</taxon>
    </lineage>
</organism>
<sequence>MGVSSIDCQLEVDVHYVAAWGKLLFSESGHLSKPDKQPAGGSVWRVERGTLQLLDSQGLDVGRG</sequence>
<dbReference type="EMBL" id="JAIWYP010000009">
    <property type="protein sequence ID" value="KAH3771128.1"/>
    <property type="molecule type" value="Genomic_DNA"/>
</dbReference>
<name>A0A9D4E109_DREPO</name>
<gene>
    <name evidence="1" type="ORF">DPMN_172430</name>
</gene>